<gene>
    <name evidence="2" type="ORF">Adu01nite_70270</name>
</gene>
<organism evidence="2 3">
    <name type="scientific">Paractinoplanes durhamensis</name>
    <dbReference type="NCBI Taxonomy" id="113563"/>
    <lineage>
        <taxon>Bacteria</taxon>
        <taxon>Bacillati</taxon>
        <taxon>Actinomycetota</taxon>
        <taxon>Actinomycetes</taxon>
        <taxon>Micromonosporales</taxon>
        <taxon>Micromonosporaceae</taxon>
        <taxon>Paractinoplanes</taxon>
    </lineage>
</organism>
<protein>
    <submittedName>
        <fullName evidence="2">Uncharacterized protein</fullName>
    </submittedName>
</protein>
<evidence type="ECO:0000256" key="1">
    <source>
        <dbReference type="SAM" id="MobiDB-lite"/>
    </source>
</evidence>
<accession>A0ABQ3Z773</accession>
<proteinExistence type="predicted"/>
<dbReference type="EMBL" id="BOML01000057">
    <property type="protein sequence ID" value="GIE05677.1"/>
    <property type="molecule type" value="Genomic_DNA"/>
</dbReference>
<reference evidence="2 3" key="1">
    <citation type="submission" date="2021-01" db="EMBL/GenBank/DDBJ databases">
        <title>Whole genome shotgun sequence of Actinoplanes durhamensis NBRC 14914.</title>
        <authorList>
            <person name="Komaki H."/>
            <person name="Tamura T."/>
        </authorList>
    </citation>
    <scope>NUCLEOTIDE SEQUENCE [LARGE SCALE GENOMIC DNA]</scope>
    <source>
        <strain evidence="2 3">NBRC 14914</strain>
    </source>
</reference>
<name>A0ABQ3Z773_9ACTN</name>
<evidence type="ECO:0000313" key="3">
    <source>
        <dbReference type="Proteomes" id="UP000637628"/>
    </source>
</evidence>
<comment type="caution">
    <text evidence="2">The sequence shown here is derived from an EMBL/GenBank/DDBJ whole genome shotgun (WGS) entry which is preliminary data.</text>
</comment>
<dbReference type="RefSeq" id="WP_203733556.1">
    <property type="nucleotide sequence ID" value="NZ_BAAATX010000009.1"/>
</dbReference>
<keyword evidence="3" id="KW-1185">Reference proteome</keyword>
<sequence length="82" mass="8542">MPVTITNLQSAGPLHVPLASGRTLRLSPGQTSAEIPDVEVDDNDAVERLRNGGLVEVAEVRKSAPAARGGRAARGRKAGDDE</sequence>
<feature type="region of interest" description="Disordered" evidence="1">
    <location>
        <begin position="62"/>
        <end position="82"/>
    </location>
</feature>
<dbReference type="Proteomes" id="UP000637628">
    <property type="component" value="Unassembled WGS sequence"/>
</dbReference>
<evidence type="ECO:0000313" key="2">
    <source>
        <dbReference type="EMBL" id="GIE05677.1"/>
    </source>
</evidence>